<evidence type="ECO:0000313" key="1">
    <source>
        <dbReference type="EMBL" id="MBE3640569.1"/>
    </source>
</evidence>
<proteinExistence type="predicted"/>
<dbReference type="Pfam" id="PF06718">
    <property type="entry name" value="DUF1203"/>
    <property type="match status" value="1"/>
</dbReference>
<dbReference type="RefSeq" id="WP_193186956.1">
    <property type="nucleotide sequence ID" value="NZ_JACVXA010000106.1"/>
</dbReference>
<reference evidence="1" key="1">
    <citation type="submission" date="2020-09" db="EMBL/GenBank/DDBJ databases">
        <title>A novel bacterium of genus Mangrovicoccus, isolated from South China Sea.</title>
        <authorList>
            <person name="Huang H."/>
            <person name="Mo K."/>
            <person name="Hu Y."/>
        </authorList>
    </citation>
    <scope>NUCLEOTIDE SEQUENCE</scope>
    <source>
        <strain evidence="1">HB182678</strain>
    </source>
</reference>
<comment type="caution">
    <text evidence="1">The sequence shown here is derived from an EMBL/GenBank/DDBJ whole genome shotgun (WGS) entry which is preliminary data.</text>
</comment>
<dbReference type="Proteomes" id="UP000609121">
    <property type="component" value="Unassembled WGS sequence"/>
</dbReference>
<protein>
    <submittedName>
        <fullName evidence="1">DUF1203 domain-containing protein</fullName>
    </submittedName>
</protein>
<gene>
    <name evidence="1" type="ORF">ICN82_20390</name>
</gene>
<evidence type="ECO:0000313" key="2">
    <source>
        <dbReference type="Proteomes" id="UP000609121"/>
    </source>
</evidence>
<sequence>MTFRIHALPAQYFSPLCALSDAELARRNARRVRVATCPGTPCRVGLADIPAGATALLVNYRHHRAAGPYRAAHAIFVQEGAIRARPAPGTVPQMLRTRLISLRGFDRDGMMTEAAIAPGTGLEAAILDAFGDPRTTELHLHFAAPGCYAARVTRD</sequence>
<dbReference type="AlphaFoldDB" id="A0A8J6Z9K6"/>
<accession>A0A8J6Z9K6</accession>
<name>A0A8J6Z9K6_9RHOB</name>
<dbReference type="InterPro" id="IPR009593">
    <property type="entry name" value="DUF1203"/>
</dbReference>
<dbReference type="EMBL" id="JACVXA010000106">
    <property type="protein sequence ID" value="MBE3640569.1"/>
    <property type="molecule type" value="Genomic_DNA"/>
</dbReference>
<dbReference type="PIRSF" id="PIRSF034110">
    <property type="entry name" value="DUF1203"/>
    <property type="match status" value="1"/>
</dbReference>
<keyword evidence="2" id="KW-1185">Reference proteome</keyword>
<organism evidence="1 2">
    <name type="scientific">Mangrovicoccus algicola</name>
    <dbReference type="NCBI Taxonomy" id="2771008"/>
    <lineage>
        <taxon>Bacteria</taxon>
        <taxon>Pseudomonadati</taxon>
        <taxon>Pseudomonadota</taxon>
        <taxon>Alphaproteobacteria</taxon>
        <taxon>Rhodobacterales</taxon>
        <taxon>Paracoccaceae</taxon>
        <taxon>Mangrovicoccus</taxon>
    </lineage>
</organism>